<accession>A0A7I7YFC7</accession>
<evidence type="ECO:0000313" key="3">
    <source>
        <dbReference type="Proteomes" id="UP000467385"/>
    </source>
</evidence>
<name>A0A7I7YFC7_9MYCO</name>
<gene>
    <name evidence="2" type="ORF">MCNS_35090</name>
</gene>
<dbReference type="EMBL" id="AP022613">
    <property type="protein sequence ID" value="BBZ40446.1"/>
    <property type="molecule type" value="Genomic_DNA"/>
</dbReference>
<feature type="compositionally biased region" description="Acidic residues" evidence="1">
    <location>
        <begin position="90"/>
        <end position="99"/>
    </location>
</feature>
<feature type="compositionally biased region" description="Acidic residues" evidence="1">
    <location>
        <begin position="62"/>
        <end position="76"/>
    </location>
</feature>
<feature type="compositionally biased region" description="Basic and acidic residues" evidence="1">
    <location>
        <begin position="100"/>
        <end position="116"/>
    </location>
</feature>
<keyword evidence="3" id="KW-1185">Reference proteome</keyword>
<evidence type="ECO:0000313" key="2">
    <source>
        <dbReference type="EMBL" id="BBZ40446.1"/>
    </source>
</evidence>
<dbReference type="Proteomes" id="UP000467385">
    <property type="component" value="Chromosome"/>
</dbReference>
<reference evidence="2 3" key="1">
    <citation type="journal article" date="2019" name="Emerg. Microbes Infect.">
        <title>Comprehensive subspecies identification of 175 nontuberculous mycobacteria species based on 7547 genomic profiles.</title>
        <authorList>
            <person name="Matsumoto Y."/>
            <person name="Kinjo T."/>
            <person name="Motooka D."/>
            <person name="Nabeya D."/>
            <person name="Jung N."/>
            <person name="Uechi K."/>
            <person name="Horii T."/>
            <person name="Iida T."/>
            <person name="Fujita J."/>
            <person name="Nakamura S."/>
        </authorList>
    </citation>
    <scope>NUCLEOTIDE SEQUENCE [LARGE SCALE GENOMIC DNA]</scope>
    <source>
        <strain evidence="2 3">JCM 14738</strain>
    </source>
</reference>
<evidence type="ECO:0000256" key="1">
    <source>
        <dbReference type="SAM" id="MobiDB-lite"/>
    </source>
</evidence>
<proteinExistence type="predicted"/>
<organism evidence="2 3">
    <name type="scientific">Mycobacterium conspicuum</name>
    <dbReference type="NCBI Taxonomy" id="44010"/>
    <lineage>
        <taxon>Bacteria</taxon>
        <taxon>Bacillati</taxon>
        <taxon>Actinomycetota</taxon>
        <taxon>Actinomycetes</taxon>
        <taxon>Mycobacteriales</taxon>
        <taxon>Mycobacteriaceae</taxon>
        <taxon>Mycobacterium</taxon>
    </lineage>
</organism>
<sequence length="130" mass="14182">MLSGECLPLSLTLWDRQLEGDNVLLPLGSPLPDDAVSARRAHSGMLGALSVPLSWGVAVPPEDYDPWAPEPEEGSEPDAMAVDGAQTDATPEDMDEWDEWREWSEWEAEAEPRFDMPRSSSVIPHSPAAG</sequence>
<dbReference type="AlphaFoldDB" id="A0A7I7YFC7"/>
<feature type="region of interest" description="Disordered" evidence="1">
    <location>
        <begin position="62"/>
        <end position="130"/>
    </location>
</feature>
<protein>
    <submittedName>
        <fullName evidence="2">Uncharacterized protein</fullName>
    </submittedName>
</protein>